<keyword evidence="1 6" id="KW-0963">Cytoplasm</keyword>
<accession>A0ABT6VQN8</accession>
<comment type="function">
    <text evidence="6">Specifically methylates the ribose of guanosine 2251 in 23S rRNA.</text>
</comment>
<dbReference type="Pfam" id="PF00588">
    <property type="entry name" value="SpoU_methylase"/>
    <property type="match status" value="1"/>
</dbReference>
<comment type="subcellular location">
    <subcellularLocation>
        <location evidence="6">Cytoplasm</location>
    </subcellularLocation>
</comment>
<comment type="caution">
    <text evidence="9">The sequence shown here is derived from an EMBL/GenBank/DDBJ whole genome shotgun (WGS) entry which is preliminary data.</text>
</comment>
<dbReference type="InterPro" id="IPR001537">
    <property type="entry name" value="SpoU_MeTrfase"/>
</dbReference>
<evidence type="ECO:0000256" key="4">
    <source>
        <dbReference type="ARBA" id="ARBA00022679"/>
    </source>
</evidence>
<dbReference type="InterPro" id="IPR013123">
    <property type="entry name" value="SpoU_subst-bd"/>
</dbReference>
<dbReference type="PANTHER" id="PTHR46429:SF1">
    <property type="entry name" value="23S RRNA (GUANOSINE-2'-O-)-METHYLTRANSFERASE RLMB"/>
    <property type="match status" value="1"/>
</dbReference>
<dbReference type="InterPro" id="IPR024915">
    <property type="entry name" value="23S_rRNA_MeTrfase_RlmB"/>
</dbReference>
<dbReference type="Proteomes" id="UP001244242">
    <property type="component" value="Unassembled WGS sequence"/>
</dbReference>
<evidence type="ECO:0000256" key="1">
    <source>
        <dbReference type="ARBA" id="ARBA00022490"/>
    </source>
</evidence>
<keyword evidence="3 6" id="KW-0489">Methyltransferase</keyword>
<dbReference type="SMART" id="SM00967">
    <property type="entry name" value="SpoU_sub_bind"/>
    <property type="match status" value="1"/>
</dbReference>
<evidence type="ECO:0000256" key="2">
    <source>
        <dbReference type="ARBA" id="ARBA00022552"/>
    </source>
</evidence>
<organism evidence="9 10">
    <name type="scientific">Halomonas kalidii</name>
    <dbReference type="NCBI Taxonomy" id="3043293"/>
    <lineage>
        <taxon>Bacteria</taxon>
        <taxon>Pseudomonadati</taxon>
        <taxon>Pseudomonadota</taxon>
        <taxon>Gammaproteobacteria</taxon>
        <taxon>Oceanospirillales</taxon>
        <taxon>Halomonadaceae</taxon>
        <taxon>Halomonas</taxon>
    </lineage>
</organism>
<dbReference type="CDD" id="cd18103">
    <property type="entry name" value="SpoU-like_RlmB"/>
    <property type="match status" value="1"/>
</dbReference>
<evidence type="ECO:0000313" key="9">
    <source>
        <dbReference type="EMBL" id="MDI5935552.1"/>
    </source>
</evidence>
<dbReference type="InterPro" id="IPR004441">
    <property type="entry name" value="rRNA_MeTrfase_TrmH"/>
</dbReference>
<reference evidence="9 10" key="1">
    <citation type="submission" date="2023-04" db="EMBL/GenBank/DDBJ databases">
        <title>Halomonas strains isolated from rhizosphere soil.</title>
        <authorList>
            <person name="Xu L."/>
            <person name="Sun J.-Q."/>
        </authorList>
    </citation>
    <scope>NUCLEOTIDE SEQUENCE [LARGE SCALE GENOMIC DNA]</scope>
    <source>
        <strain evidence="9 10">LN1S58</strain>
    </source>
</reference>
<dbReference type="Gene3D" id="3.40.1280.10">
    <property type="match status" value="1"/>
</dbReference>
<gene>
    <name evidence="6 9" type="primary">rlmB</name>
    <name evidence="9" type="ORF">QLQ84_17270</name>
</gene>
<keyword evidence="5 6" id="KW-0949">S-adenosyl-L-methionine</keyword>
<dbReference type="HAMAP" id="MF_01887">
    <property type="entry name" value="23SrRNA_methyltr_B"/>
    <property type="match status" value="1"/>
</dbReference>
<evidence type="ECO:0000256" key="7">
    <source>
        <dbReference type="SAM" id="MobiDB-lite"/>
    </source>
</evidence>
<keyword evidence="4 6" id="KW-0808">Transferase</keyword>
<dbReference type="Gene3D" id="3.30.1330.30">
    <property type="match status" value="1"/>
</dbReference>
<dbReference type="SUPFAM" id="SSF75217">
    <property type="entry name" value="alpha/beta knot"/>
    <property type="match status" value="1"/>
</dbReference>
<keyword evidence="10" id="KW-1185">Reference proteome</keyword>
<sequence>MATGRKGRHRDVKKGSHRPGGAGGLEAVFGVHAVRALLDRGERPRELWVQEGDAGQRLAELVEAARQGGARIQARPRDELDRLAQGAAHQGVVAFAAPLAAEGEASLWLRLEAWPDATPPLLLVLDGITDVHNFGACLRSADAAGAHGVIVPKDKAAPLNATVRKVACGAAESVPVYQVTNLARALARLKELGVWVTGTAGEAEASLYEADFAGPVALVMGAEGKGMRRLTREACDTLVKLPMAGSVSSLNVSVATGICLFEAVRQRRLASRATPH</sequence>
<dbReference type="InterPro" id="IPR029028">
    <property type="entry name" value="Alpha/beta_knot_MTases"/>
</dbReference>
<name>A0ABT6VQN8_9GAMM</name>
<comment type="catalytic activity">
    <reaction evidence="6">
        <text>guanosine(2251) in 23S rRNA + S-adenosyl-L-methionine = 2'-O-methylguanosine(2251) in 23S rRNA + S-adenosyl-L-homocysteine + H(+)</text>
        <dbReference type="Rhea" id="RHEA:24140"/>
        <dbReference type="Rhea" id="RHEA-COMP:10239"/>
        <dbReference type="Rhea" id="RHEA-COMP:10241"/>
        <dbReference type="ChEBI" id="CHEBI:15378"/>
        <dbReference type="ChEBI" id="CHEBI:57856"/>
        <dbReference type="ChEBI" id="CHEBI:59789"/>
        <dbReference type="ChEBI" id="CHEBI:74269"/>
        <dbReference type="ChEBI" id="CHEBI:74445"/>
        <dbReference type="EC" id="2.1.1.185"/>
    </reaction>
</comment>
<feature type="region of interest" description="Disordered" evidence="7">
    <location>
        <begin position="1"/>
        <end position="24"/>
    </location>
</feature>
<evidence type="ECO:0000256" key="6">
    <source>
        <dbReference type="HAMAP-Rule" id="MF_01887"/>
    </source>
</evidence>
<dbReference type="InterPro" id="IPR029064">
    <property type="entry name" value="Ribosomal_eL30-like_sf"/>
</dbReference>
<feature type="binding site" evidence="6">
    <location>
        <position position="241"/>
    </location>
    <ligand>
        <name>S-adenosyl-L-methionine</name>
        <dbReference type="ChEBI" id="CHEBI:59789"/>
    </ligand>
</feature>
<keyword evidence="2 6" id="KW-0698">rRNA processing</keyword>
<feature type="binding site" evidence="6">
    <location>
        <position position="250"/>
    </location>
    <ligand>
        <name>S-adenosyl-L-methionine</name>
        <dbReference type="ChEBI" id="CHEBI:59789"/>
    </ligand>
</feature>
<feature type="binding site" evidence="6">
    <location>
        <position position="221"/>
    </location>
    <ligand>
        <name>S-adenosyl-L-methionine</name>
        <dbReference type="ChEBI" id="CHEBI:59789"/>
    </ligand>
</feature>
<evidence type="ECO:0000256" key="5">
    <source>
        <dbReference type="ARBA" id="ARBA00022691"/>
    </source>
</evidence>
<comment type="similarity">
    <text evidence="6">Belongs to the class IV-like SAM-binding methyltransferase superfamily. RNA methyltransferase TrmH family. RlmB subfamily.</text>
</comment>
<dbReference type="InterPro" id="IPR029026">
    <property type="entry name" value="tRNA_m1G_MTases_N"/>
</dbReference>
<dbReference type="PANTHER" id="PTHR46429">
    <property type="entry name" value="23S RRNA (GUANOSINE-2'-O-)-METHYLTRANSFERASE RLMB"/>
    <property type="match status" value="1"/>
</dbReference>
<feature type="compositionally biased region" description="Basic residues" evidence="7">
    <location>
        <begin position="1"/>
        <end position="17"/>
    </location>
</feature>
<evidence type="ECO:0000259" key="8">
    <source>
        <dbReference type="SMART" id="SM00967"/>
    </source>
</evidence>
<evidence type="ECO:0000256" key="3">
    <source>
        <dbReference type="ARBA" id="ARBA00022603"/>
    </source>
</evidence>
<evidence type="ECO:0000313" key="10">
    <source>
        <dbReference type="Proteomes" id="UP001244242"/>
    </source>
</evidence>
<protein>
    <recommendedName>
        <fullName evidence="6">23S rRNA (guanosine-2'-O-)-methyltransferase RlmB</fullName>
        <ecNumber evidence="6">2.1.1.185</ecNumber>
    </recommendedName>
    <alternativeName>
        <fullName evidence="6">23S rRNA (guanosine2251 2'-O)-methyltransferase</fullName>
    </alternativeName>
    <alternativeName>
        <fullName evidence="6">23S rRNA Gm2251 2'-O-methyltransferase</fullName>
    </alternativeName>
</protein>
<dbReference type="NCBIfam" id="TIGR00186">
    <property type="entry name" value="rRNA_methyl_3"/>
    <property type="match status" value="1"/>
</dbReference>
<dbReference type="SUPFAM" id="SSF55315">
    <property type="entry name" value="L30e-like"/>
    <property type="match status" value="1"/>
</dbReference>
<proteinExistence type="inferred from homology"/>
<feature type="domain" description="RNA 2-O ribose methyltransferase substrate binding" evidence="8">
    <location>
        <begin position="27"/>
        <end position="102"/>
    </location>
</feature>
<dbReference type="EMBL" id="JASCQO010000049">
    <property type="protein sequence ID" value="MDI5935552.1"/>
    <property type="molecule type" value="Genomic_DNA"/>
</dbReference>
<dbReference type="EC" id="2.1.1.185" evidence="6"/>
<dbReference type="Pfam" id="PF08032">
    <property type="entry name" value="SpoU_sub_bind"/>
    <property type="match status" value="1"/>
</dbReference>
<dbReference type="RefSeq" id="WP_282722988.1">
    <property type="nucleotide sequence ID" value="NZ_JASCQO010000049.1"/>
</dbReference>